<evidence type="ECO:0008006" key="5">
    <source>
        <dbReference type="Google" id="ProtNLM"/>
    </source>
</evidence>
<dbReference type="Proteomes" id="UP000290106">
    <property type="component" value="Unassembled WGS sequence"/>
</dbReference>
<sequence>MNRELLNDRLCARGLDDRLGGYIILEAAKKAKERGGTCGIYAATTVGEELTKHGAARNVHIKYQWENGCGRTCTDADAIHMAGRGIPTTVMSIPLRYMHNPAEVCSMKDVQGCIDVLAEFLCGIGSDICLKPLKG</sequence>
<dbReference type="GO" id="GO:0046872">
    <property type="term" value="F:metal ion binding"/>
    <property type="evidence" value="ECO:0007669"/>
    <property type="project" value="UniProtKB-KW"/>
</dbReference>
<accession>A0A4V1NRJ2</accession>
<dbReference type="GO" id="GO:0016787">
    <property type="term" value="F:hydrolase activity"/>
    <property type="evidence" value="ECO:0007669"/>
    <property type="project" value="UniProtKB-KW"/>
</dbReference>
<gene>
    <name evidence="3" type="ORF">ETP43_00870</name>
</gene>
<proteinExistence type="predicted"/>
<keyword evidence="2" id="KW-0378">Hydrolase</keyword>
<evidence type="ECO:0000256" key="2">
    <source>
        <dbReference type="ARBA" id="ARBA00022801"/>
    </source>
</evidence>
<evidence type="ECO:0000313" key="3">
    <source>
        <dbReference type="EMBL" id="RXS73945.1"/>
    </source>
</evidence>
<dbReference type="SUPFAM" id="SSF53187">
    <property type="entry name" value="Zn-dependent exopeptidases"/>
    <property type="match status" value="1"/>
</dbReference>
<dbReference type="EMBL" id="SDKC01000001">
    <property type="protein sequence ID" value="RXS73945.1"/>
    <property type="molecule type" value="Genomic_DNA"/>
</dbReference>
<dbReference type="Gene3D" id="3.40.630.10">
    <property type="entry name" value="Zn peptidases"/>
    <property type="match status" value="1"/>
</dbReference>
<dbReference type="AlphaFoldDB" id="A0A4V1NRJ2"/>
<protein>
    <recommendedName>
        <fullName evidence="5">M42 family peptidase</fullName>
    </recommendedName>
</protein>
<dbReference type="PANTHER" id="PTHR32481:SF0">
    <property type="entry name" value="AMINOPEPTIDASE YPDE-RELATED"/>
    <property type="match status" value="1"/>
</dbReference>
<dbReference type="RefSeq" id="WP_129256801.1">
    <property type="nucleotide sequence ID" value="NZ_SDKC01000001.1"/>
</dbReference>
<evidence type="ECO:0000256" key="1">
    <source>
        <dbReference type="ARBA" id="ARBA00022723"/>
    </source>
</evidence>
<keyword evidence="4" id="KW-1185">Reference proteome</keyword>
<dbReference type="Pfam" id="PF05343">
    <property type="entry name" value="Peptidase_M42"/>
    <property type="match status" value="1"/>
</dbReference>
<name>A0A4V1NRJ2_9FIRM</name>
<evidence type="ECO:0000313" key="4">
    <source>
        <dbReference type="Proteomes" id="UP000290106"/>
    </source>
</evidence>
<comment type="caution">
    <text evidence="3">The sequence shown here is derived from an EMBL/GenBank/DDBJ whole genome shotgun (WGS) entry which is preliminary data.</text>
</comment>
<reference evidence="3 4" key="1">
    <citation type="submission" date="2019-01" db="EMBL/GenBank/DDBJ databases">
        <title>Blautia sp. nov. KGMB01111 isolated human feces.</title>
        <authorList>
            <person name="Park J.-E."/>
            <person name="Kim J.-S."/>
            <person name="Park S.-H."/>
        </authorList>
    </citation>
    <scope>NUCLEOTIDE SEQUENCE [LARGE SCALE GENOMIC DNA]</scope>
    <source>
        <strain evidence="3 4">KGMB01111</strain>
    </source>
</reference>
<dbReference type="OrthoDB" id="9772053at2"/>
<dbReference type="InterPro" id="IPR008007">
    <property type="entry name" value="Peptidase_M42"/>
</dbReference>
<dbReference type="PANTHER" id="PTHR32481">
    <property type="entry name" value="AMINOPEPTIDASE"/>
    <property type="match status" value="1"/>
</dbReference>
<organism evidence="3 4">
    <name type="scientific">Blautia faecicola</name>
    <dbReference type="NCBI Taxonomy" id="2509240"/>
    <lineage>
        <taxon>Bacteria</taxon>
        <taxon>Bacillati</taxon>
        <taxon>Bacillota</taxon>
        <taxon>Clostridia</taxon>
        <taxon>Lachnospirales</taxon>
        <taxon>Lachnospiraceae</taxon>
        <taxon>Blautia</taxon>
    </lineage>
</organism>
<keyword evidence="1" id="KW-0479">Metal-binding</keyword>
<dbReference type="InterPro" id="IPR051464">
    <property type="entry name" value="Peptidase_M42_aminopept"/>
</dbReference>